<sequence>MRPRIFAAFVITAAVSGCAPGPPALPYLTIGEYAGECGFSWNDAAIRLDMLPRLAEEWEGSTDVLMVFRFDPVPAACVAQAEQAYRSLGFRRVYVVGMAKPEPGDPPLLPPRSAGKVWG</sequence>
<evidence type="ECO:0000313" key="2">
    <source>
        <dbReference type="EMBL" id="KLE34484.1"/>
    </source>
</evidence>
<reference evidence="2 3" key="1">
    <citation type="submission" date="2015-04" db="EMBL/GenBank/DDBJ databases">
        <title>The draft genome sequence of Erythrobacter luteus KA37.</title>
        <authorList>
            <person name="Zhuang L."/>
            <person name="Liu Y."/>
            <person name="Shao Z."/>
        </authorList>
    </citation>
    <scope>NUCLEOTIDE SEQUENCE [LARGE SCALE GENOMIC DNA]</scope>
    <source>
        <strain evidence="2 3">KA37</strain>
    </source>
</reference>
<dbReference type="AlphaFoldDB" id="A0A0G9MV66"/>
<comment type="caution">
    <text evidence="2">The sequence shown here is derived from an EMBL/GenBank/DDBJ whole genome shotgun (WGS) entry which is preliminary data.</text>
</comment>
<dbReference type="OrthoDB" id="9979775at2"/>
<dbReference type="STRING" id="1581420.AAW00_09705"/>
<name>A0A0G9MV66_9SPHN</name>
<evidence type="ECO:0008006" key="4">
    <source>
        <dbReference type="Google" id="ProtNLM"/>
    </source>
</evidence>
<evidence type="ECO:0000256" key="1">
    <source>
        <dbReference type="SAM" id="MobiDB-lite"/>
    </source>
</evidence>
<proteinExistence type="predicted"/>
<gene>
    <name evidence="2" type="ORF">AAW00_09705</name>
</gene>
<feature type="region of interest" description="Disordered" evidence="1">
    <location>
        <begin position="100"/>
        <end position="119"/>
    </location>
</feature>
<dbReference type="RefSeq" id="WP_047004131.1">
    <property type="nucleotide sequence ID" value="NZ_LBHB01000002.1"/>
</dbReference>
<dbReference type="PATRIC" id="fig|1581420.6.peg.1991"/>
<accession>A0A0G9MV66</accession>
<dbReference type="PROSITE" id="PS51257">
    <property type="entry name" value="PROKAR_LIPOPROTEIN"/>
    <property type="match status" value="1"/>
</dbReference>
<evidence type="ECO:0000313" key="3">
    <source>
        <dbReference type="Proteomes" id="UP000053464"/>
    </source>
</evidence>
<organism evidence="2 3">
    <name type="scientific">Aurantiacibacter luteus</name>
    <dbReference type="NCBI Taxonomy" id="1581420"/>
    <lineage>
        <taxon>Bacteria</taxon>
        <taxon>Pseudomonadati</taxon>
        <taxon>Pseudomonadota</taxon>
        <taxon>Alphaproteobacteria</taxon>
        <taxon>Sphingomonadales</taxon>
        <taxon>Erythrobacteraceae</taxon>
        <taxon>Aurantiacibacter</taxon>
    </lineage>
</organism>
<dbReference type="EMBL" id="LBHB01000002">
    <property type="protein sequence ID" value="KLE34484.1"/>
    <property type="molecule type" value="Genomic_DNA"/>
</dbReference>
<protein>
    <recommendedName>
        <fullName evidence="4">Lipoprotein</fullName>
    </recommendedName>
</protein>
<keyword evidence="3" id="KW-1185">Reference proteome</keyword>
<dbReference type="Proteomes" id="UP000053464">
    <property type="component" value="Unassembled WGS sequence"/>
</dbReference>